<sequence>MSDSEKGSWVEENVVNKRDDFKQEIKDLTKHACEIEESFGNVEDTLKEIRDEPTMYPEIVHDINDLLEKWSGHREEFSRLLMLSRDVAGYAYLAVKDYVDVFAPLMILNPSKSLSGDEIKKAIDDRIEHLEEDKTKAQGLLKGFKELTRVIGTFQSKWEALVQKHYLSISEDIAKIDAEIKKIQKELAQLNSIIYQVVDSNSVLKLASKVKGLIAALCPKSWFRVENSDQDGDDSRPSKEETQIRLENELKRLEGEKRDISIKNDAVKKLDKALVDSANDFKNITSRLGKFKKVWGVIQGDLQKTKGELELLAVSHTTSEADKQLFNGRVKEAMELYKFLMEILQYYQTTVDPESDDYE</sequence>
<dbReference type="EMBL" id="JASBNA010000006">
    <property type="protein sequence ID" value="KAK7690998.1"/>
    <property type="molecule type" value="Genomic_DNA"/>
</dbReference>
<reference evidence="2 3" key="1">
    <citation type="submission" date="2022-09" db="EMBL/GenBank/DDBJ databases">
        <authorList>
            <person name="Palmer J.M."/>
        </authorList>
    </citation>
    <scope>NUCLEOTIDE SEQUENCE [LARGE SCALE GENOMIC DNA]</scope>
    <source>
        <strain evidence="2 3">DSM 7382</strain>
    </source>
</reference>
<dbReference type="Gene3D" id="1.20.1170.10">
    <property type="match status" value="1"/>
</dbReference>
<keyword evidence="3" id="KW-1185">Reference proteome</keyword>
<proteinExistence type="predicted"/>
<name>A0AAW0GBS8_9APHY</name>
<feature type="coiled-coil region" evidence="1">
    <location>
        <begin position="236"/>
        <end position="263"/>
    </location>
</feature>
<evidence type="ECO:0000313" key="3">
    <source>
        <dbReference type="Proteomes" id="UP001385951"/>
    </source>
</evidence>
<keyword evidence="1" id="KW-0175">Coiled coil</keyword>
<evidence type="ECO:0000256" key="1">
    <source>
        <dbReference type="SAM" id="Coils"/>
    </source>
</evidence>
<accession>A0AAW0GBS8</accession>
<protein>
    <submittedName>
        <fullName evidence="2">Uncharacterized protein</fullName>
    </submittedName>
</protein>
<gene>
    <name evidence="2" type="ORF">QCA50_006101</name>
</gene>
<comment type="caution">
    <text evidence="2">The sequence shown here is derived from an EMBL/GenBank/DDBJ whole genome shotgun (WGS) entry which is preliminary data.</text>
</comment>
<dbReference type="Proteomes" id="UP001385951">
    <property type="component" value="Unassembled WGS sequence"/>
</dbReference>
<dbReference type="AlphaFoldDB" id="A0AAW0GBS8"/>
<organism evidence="2 3">
    <name type="scientific">Cerrena zonata</name>
    <dbReference type="NCBI Taxonomy" id="2478898"/>
    <lineage>
        <taxon>Eukaryota</taxon>
        <taxon>Fungi</taxon>
        <taxon>Dikarya</taxon>
        <taxon>Basidiomycota</taxon>
        <taxon>Agaricomycotina</taxon>
        <taxon>Agaricomycetes</taxon>
        <taxon>Polyporales</taxon>
        <taxon>Cerrenaceae</taxon>
        <taxon>Cerrena</taxon>
    </lineage>
</organism>
<evidence type="ECO:0000313" key="2">
    <source>
        <dbReference type="EMBL" id="KAK7690998.1"/>
    </source>
</evidence>